<sequence>MNKILALGHLMINRDSHAAKQLKLLKKALCADEIIPYLGPDLLRLRYEEPPVPHTPQAVAAAFNARAPAPSKIRTNMWSVAQFIEQRRHRRTLQAWMAEIFAGPVAPTVFHAWLATLPLSLIVDSWYDGAMRAAFIDTGRTDVVEIQGVTRAHAVGDVWTKTYDLSGTELQPESAATTVLYTPHGSIKPAANFLIADSDYVEALTEIDIQTPIPRAVKERRTKRGFFFFGCRFDDQMLRTYARQVIKRSSGPHFAAIESATLTKNERRFLAANAITVIDMPAAEAAAQLVGTGV</sequence>
<accession>A0A090DNF8</accession>
<evidence type="ECO:0000313" key="2">
    <source>
        <dbReference type="Proteomes" id="UP000045285"/>
    </source>
</evidence>
<dbReference type="EMBL" id="CCMZ01000018">
    <property type="protein sequence ID" value="CDX17932.1"/>
    <property type="molecule type" value="Genomic_DNA"/>
</dbReference>
<dbReference type="Pfam" id="PF13289">
    <property type="entry name" value="SIR2_2"/>
    <property type="match status" value="1"/>
</dbReference>
<protein>
    <submittedName>
        <fullName evidence="1">Uncharacterized protein</fullName>
    </submittedName>
</protein>
<dbReference type="STRING" id="69974.MPLDJ20_20034"/>
<keyword evidence="2" id="KW-1185">Reference proteome</keyword>
<proteinExistence type="predicted"/>
<name>A0A090DNF8_MESPL</name>
<gene>
    <name evidence="1" type="ORF">MPL3356_250036</name>
</gene>
<dbReference type="AlphaFoldDB" id="A0A090DNF8"/>
<organism evidence="1 2">
    <name type="scientific">Mesorhizobium plurifarium</name>
    <dbReference type="NCBI Taxonomy" id="69974"/>
    <lineage>
        <taxon>Bacteria</taxon>
        <taxon>Pseudomonadati</taxon>
        <taxon>Pseudomonadota</taxon>
        <taxon>Alphaproteobacteria</taxon>
        <taxon>Hyphomicrobiales</taxon>
        <taxon>Phyllobacteriaceae</taxon>
        <taxon>Mesorhizobium</taxon>
    </lineage>
</organism>
<dbReference type="Proteomes" id="UP000045285">
    <property type="component" value="Unassembled WGS sequence"/>
</dbReference>
<reference evidence="2" key="1">
    <citation type="submission" date="2014-08" db="EMBL/GenBank/DDBJ databases">
        <authorList>
            <person name="Moulin L."/>
        </authorList>
    </citation>
    <scope>NUCLEOTIDE SEQUENCE [LARGE SCALE GENOMIC DNA]</scope>
</reference>
<evidence type="ECO:0000313" key="1">
    <source>
        <dbReference type="EMBL" id="CDX17932.1"/>
    </source>
</evidence>